<sequence>ALTLAELSASSIAFMIIALPVIFELNRPKLAEMLENVGFHRMAKYYHTNNTIDILWDAIEYLNLGELDNVPFEQRLIFALFYLSSINTNVLFTSHLIINPNSDLYESLNLILKSPDLDKGLREIQIESKRIKQNGYESLTGSPSPIENHGKLLRDAYEHAKMCWEAGNYVEFLKNWLIMDFIIFSLSGIIIDALGEEIVDALLNLNNTNKG</sequence>
<keyword evidence="1" id="KW-1133">Transmembrane helix</keyword>
<protein>
    <submittedName>
        <fullName evidence="2">Uncharacterized protein</fullName>
    </submittedName>
</protein>
<organism evidence="2 3">
    <name type="scientific">Methanobrevibacter millerae</name>
    <dbReference type="NCBI Taxonomy" id="230361"/>
    <lineage>
        <taxon>Archaea</taxon>
        <taxon>Methanobacteriati</taxon>
        <taxon>Methanobacteriota</taxon>
        <taxon>Methanomada group</taxon>
        <taxon>Methanobacteria</taxon>
        <taxon>Methanobacteriales</taxon>
        <taxon>Methanobacteriaceae</taxon>
        <taxon>Methanobrevibacter</taxon>
    </lineage>
</organism>
<keyword evidence="1" id="KW-0812">Transmembrane</keyword>
<keyword evidence="3" id="KW-1185">Reference proteome</keyword>
<accession>A0A1G5XBT1</accession>
<keyword evidence="1" id="KW-0472">Membrane</keyword>
<reference evidence="2 3" key="1">
    <citation type="submission" date="2016-10" db="EMBL/GenBank/DDBJ databases">
        <authorList>
            <person name="Varghese N."/>
            <person name="Submissions S."/>
        </authorList>
    </citation>
    <scope>NUCLEOTIDE SEQUENCE [LARGE SCALE GENOMIC DNA]</scope>
    <source>
        <strain evidence="2 3">DSM 16643</strain>
    </source>
</reference>
<evidence type="ECO:0000313" key="3">
    <source>
        <dbReference type="Proteomes" id="UP000323439"/>
    </source>
</evidence>
<feature type="non-terminal residue" evidence="2">
    <location>
        <position position="1"/>
    </location>
</feature>
<dbReference type="EMBL" id="FMXB01000021">
    <property type="protein sequence ID" value="SDA67899.1"/>
    <property type="molecule type" value="Genomic_DNA"/>
</dbReference>
<dbReference type="RefSeq" id="WP_188118160.1">
    <property type="nucleotide sequence ID" value="NZ_FMXB01000021.1"/>
</dbReference>
<dbReference type="Proteomes" id="UP000323439">
    <property type="component" value="Unassembled WGS sequence"/>
</dbReference>
<name>A0A1G5XBT1_9EURY</name>
<dbReference type="AlphaFoldDB" id="A0A1G5XBT1"/>
<feature type="transmembrane region" description="Helical" evidence="1">
    <location>
        <begin position="6"/>
        <end position="23"/>
    </location>
</feature>
<evidence type="ECO:0000256" key="1">
    <source>
        <dbReference type="SAM" id="Phobius"/>
    </source>
</evidence>
<evidence type="ECO:0000313" key="2">
    <source>
        <dbReference type="EMBL" id="SDA67899.1"/>
    </source>
</evidence>
<proteinExistence type="predicted"/>
<gene>
    <name evidence="2" type="ORF">SAMN02910315_02116</name>
</gene>